<sequence>MKIYQKVAILVLLLVAIASNEIKKSNAQSICNISAFGLMACRPAVTPPNPAPPSNTCCSALAHADISCLCSFRNSALLPTLGIDPRLALLLPMMCNLASAPPTC</sequence>
<dbReference type="InterPro" id="IPR016140">
    <property type="entry name" value="Bifunc_inhib/LTP/seed_store"/>
</dbReference>
<gene>
    <name evidence="3" type="ORF">LIER_36817</name>
</gene>
<accession>A0AAV3PB47</accession>
<feature type="signal peptide" evidence="1">
    <location>
        <begin position="1"/>
        <end position="27"/>
    </location>
</feature>
<dbReference type="GO" id="GO:0009627">
    <property type="term" value="P:systemic acquired resistance"/>
    <property type="evidence" value="ECO:0007669"/>
    <property type="project" value="InterPro"/>
</dbReference>
<dbReference type="AlphaFoldDB" id="A0AAV3PB47"/>
<dbReference type="Proteomes" id="UP001454036">
    <property type="component" value="Unassembled WGS sequence"/>
</dbReference>
<dbReference type="InterPro" id="IPR044741">
    <property type="entry name" value="NsLTP-like"/>
</dbReference>
<reference evidence="3 4" key="1">
    <citation type="submission" date="2024-01" db="EMBL/GenBank/DDBJ databases">
        <title>The complete chloroplast genome sequence of Lithospermum erythrorhizon: insights into the phylogenetic relationship among Boraginaceae species and the maternal lineages of purple gromwells.</title>
        <authorList>
            <person name="Okada T."/>
            <person name="Watanabe K."/>
        </authorList>
    </citation>
    <scope>NUCLEOTIDE SEQUENCE [LARGE SCALE GENOMIC DNA]</scope>
</reference>
<dbReference type="PANTHER" id="PTHR33122:SF63">
    <property type="entry name" value="BIFUNCTIONAL INHIBITOR_PLANT LIPID TRANSFER PROTEIN_SEED STORAGE HELICAL DOMAIN-CONTAINING PROTEIN"/>
    <property type="match status" value="1"/>
</dbReference>
<dbReference type="InterPro" id="IPR036312">
    <property type="entry name" value="Bifun_inhib/LTP/seed_sf"/>
</dbReference>
<evidence type="ECO:0000313" key="4">
    <source>
        <dbReference type="Proteomes" id="UP001454036"/>
    </source>
</evidence>
<name>A0AAV3PB47_LITER</name>
<dbReference type="PANTHER" id="PTHR33122">
    <property type="entry name" value="LIPID BINDING PROTEIN-RELATED"/>
    <property type="match status" value="1"/>
</dbReference>
<dbReference type="Gene3D" id="1.10.110.10">
    <property type="entry name" value="Plant lipid-transfer and hydrophobic proteins"/>
    <property type="match status" value="1"/>
</dbReference>
<dbReference type="GO" id="GO:0005504">
    <property type="term" value="F:fatty acid binding"/>
    <property type="evidence" value="ECO:0007669"/>
    <property type="project" value="InterPro"/>
</dbReference>
<organism evidence="3 4">
    <name type="scientific">Lithospermum erythrorhizon</name>
    <name type="common">Purple gromwell</name>
    <name type="synonym">Lithospermum officinale var. erythrorhizon</name>
    <dbReference type="NCBI Taxonomy" id="34254"/>
    <lineage>
        <taxon>Eukaryota</taxon>
        <taxon>Viridiplantae</taxon>
        <taxon>Streptophyta</taxon>
        <taxon>Embryophyta</taxon>
        <taxon>Tracheophyta</taxon>
        <taxon>Spermatophyta</taxon>
        <taxon>Magnoliopsida</taxon>
        <taxon>eudicotyledons</taxon>
        <taxon>Gunneridae</taxon>
        <taxon>Pentapetalae</taxon>
        <taxon>asterids</taxon>
        <taxon>lamiids</taxon>
        <taxon>Boraginales</taxon>
        <taxon>Boraginaceae</taxon>
        <taxon>Boraginoideae</taxon>
        <taxon>Lithospermeae</taxon>
        <taxon>Lithospermum</taxon>
    </lineage>
</organism>
<dbReference type="Pfam" id="PF14368">
    <property type="entry name" value="LTP_2"/>
    <property type="match status" value="1"/>
</dbReference>
<evidence type="ECO:0000313" key="3">
    <source>
        <dbReference type="EMBL" id="GAA0148885.1"/>
    </source>
</evidence>
<keyword evidence="1" id="KW-0732">Signal</keyword>
<evidence type="ECO:0000256" key="1">
    <source>
        <dbReference type="SAM" id="SignalP"/>
    </source>
</evidence>
<feature type="chain" id="PRO_5043719061" description="Bifunctional inhibitor/plant lipid transfer protein/seed storage helical domain-containing protein" evidence="1">
    <location>
        <begin position="28"/>
        <end position="104"/>
    </location>
</feature>
<proteinExistence type="predicted"/>
<dbReference type="EMBL" id="BAABME010017131">
    <property type="protein sequence ID" value="GAA0148885.1"/>
    <property type="molecule type" value="Genomic_DNA"/>
</dbReference>
<evidence type="ECO:0000259" key="2">
    <source>
        <dbReference type="Pfam" id="PF14368"/>
    </source>
</evidence>
<comment type="caution">
    <text evidence="3">The sequence shown here is derived from an EMBL/GenBank/DDBJ whole genome shotgun (WGS) entry which is preliminary data.</text>
</comment>
<keyword evidence="4" id="KW-1185">Reference proteome</keyword>
<feature type="domain" description="Bifunctional inhibitor/plant lipid transfer protein/seed storage helical" evidence="2">
    <location>
        <begin position="13"/>
        <end position="104"/>
    </location>
</feature>
<dbReference type="SUPFAM" id="SSF47699">
    <property type="entry name" value="Bifunctional inhibitor/lipid-transfer protein/seed storage 2S albumin"/>
    <property type="match status" value="1"/>
</dbReference>
<protein>
    <recommendedName>
        <fullName evidence="2">Bifunctional inhibitor/plant lipid transfer protein/seed storage helical domain-containing protein</fullName>
    </recommendedName>
</protein>
<dbReference type="CDD" id="cd04660">
    <property type="entry name" value="nsLTP_like"/>
    <property type="match status" value="1"/>
</dbReference>
<dbReference type="InterPro" id="IPR039265">
    <property type="entry name" value="DIR1-like"/>
</dbReference>